<dbReference type="EMBL" id="JABXXQ010000558">
    <property type="protein sequence ID" value="NVN31932.1"/>
    <property type="molecule type" value="Genomic_DNA"/>
</dbReference>
<dbReference type="RefSeq" id="WP_176626547.1">
    <property type="nucleotide sequence ID" value="NZ_JABXXQ010000558.1"/>
</dbReference>
<dbReference type="Proteomes" id="UP000557688">
    <property type="component" value="Unassembled WGS sequence"/>
</dbReference>
<name>A0A839UXP7_9PROT</name>
<evidence type="ECO:0000313" key="1">
    <source>
        <dbReference type="EMBL" id="MBB3172880.1"/>
    </source>
</evidence>
<accession>A0A839UXP7</accession>
<dbReference type="AlphaFoldDB" id="A0A839UXP7"/>
<keyword evidence="3" id="KW-1185">Reference proteome</keyword>
<evidence type="ECO:0000313" key="3">
    <source>
        <dbReference type="Proteomes" id="UP000557688"/>
    </source>
</evidence>
<proteinExistence type="predicted"/>
<evidence type="ECO:0000313" key="4">
    <source>
        <dbReference type="Proteomes" id="UP000565205"/>
    </source>
</evidence>
<protein>
    <submittedName>
        <fullName evidence="1">Uncharacterized protein</fullName>
    </submittedName>
</protein>
<dbReference type="EMBL" id="JACHXV010000002">
    <property type="protein sequence ID" value="MBB3172880.1"/>
    <property type="molecule type" value="Genomic_DNA"/>
</dbReference>
<reference evidence="2 4" key="1">
    <citation type="submission" date="2020-06" db="EMBL/GenBank/DDBJ databases">
        <title>Description of novel acetic acid bacteria.</title>
        <authorList>
            <person name="Sombolestani A."/>
        </authorList>
    </citation>
    <scope>NUCLEOTIDE SEQUENCE [LARGE SCALE GENOMIC DNA]</scope>
    <source>
        <strain evidence="2 4">LMG 26838</strain>
    </source>
</reference>
<evidence type="ECO:0000313" key="2">
    <source>
        <dbReference type="EMBL" id="NVN31932.1"/>
    </source>
</evidence>
<organism evidence="1 3">
    <name type="scientific">Endobacter medicaginis</name>
    <dbReference type="NCBI Taxonomy" id="1181271"/>
    <lineage>
        <taxon>Bacteria</taxon>
        <taxon>Pseudomonadati</taxon>
        <taxon>Pseudomonadota</taxon>
        <taxon>Alphaproteobacteria</taxon>
        <taxon>Acetobacterales</taxon>
        <taxon>Acetobacteraceae</taxon>
        <taxon>Endobacter</taxon>
    </lineage>
</organism>
<reference evidence="1 3" key="2">
    <citation type="submission" date="2020-08" db="EMBL/GenBank/DDBJ databases">
        <title>Genomic Encyclopedia of Type Strains, Phase III (KMG-III): the genomes of soil and plant-associated and newly described type strains.</title>
        <authorList>
            <person name="Whitman W."/>
        </authorList>
    </citation>
    <scope>NUCLEOTIDE SEQUENCE [LARGE SCALE GENOMIC DNA]</scope>
    <source>
        <strain evidence="1 3">CECT 8088</strain>
    </source>
</reference>
<gene>
    <name evidence="1" type="ORF">FHR90_000694</name>
    <name evidence="2" type="ORF">HUK83_16525</name>
</gene>
<comment type="caution">
    <text evidence="1">The sequence shown here is derived from an EMBL/GenBank/DDBJ whole genome shotgun (WGS) entry which is preliminary data.</text>
</comment>
<dbReference type="Proteomes" id="UP000565205">
    <property type="component" value="Unassembled WGS sequence"/>
</dbReference>
<sequence length="222" mass="24481">MSGHAGLGKVLSRWREGVVRVFDIVPAELLARPPRVGQPVMLGWVDIELRDGQPVPPRQEPNWQIGRLEEAADNYGQPALSVDDHLFRAILPGDAAPPLCLAGYHMSFLHGLLGGPWDLEPRRLCLYRTGQLFDLGAASGDVTLSGMARHFVPRPPIGWDAPLVVDRVNDAVTVLRGLLRISRLNMLVALSCTRFAPPPASEPFGRMPQWQAMPGSDFHDYE</sequence>